<evidence type="ECO:0000256" key="2">
    <source>
        <dbReference type="ARBA" id="ARBA00022723"/>
    </source>
</evidence>
<proteinExistence type="predicted"/>
<dbReference type="GO" id="GO:0004656">
    <property type="term" value="F:procollagen-proline 4-dioxygenase activity"/>
    <property type="evidence" value="ECO:0007669"/>
    <property type="project" value="TreeGrafter"/>
</dbReference>
<dbReference type="GO" id="GO:0005783">
    <property type="term" value="C:endoplasmic reticulum"/>
    <property type="evidence" value="ECO:0007669"/>
    <property type="project" value="TreeGrafter"/>
</dbReference>
<keyword evidence="5" id="KW-0408">Iron</keyword>
<dbReference type="Gene3D" id="2.60.120.620">
    <property type="entry name" value="q2cbj1_9rhob like domain"/>
    <property type="match status" value="1"/>
</dbReference>
<sequence>MFNLMTPEEADHLYNVAKTLEKSESKVGADSASSVLSKVRTSSHTWMGKENNGTVGRWHVDDIVNLVEDRIFELTRLDQTTSEPFQVVFYNKDQFYYGHHDYTTREVAPHNPYYQGGGNRFITVLLYLNEVEEGGETAFPFVDANGKPLNRNIHPEEMYKGNSACESGGVKLKPRKGGAAMFYNLKERGHMDGVVEPYSVHSGCPVLQGEKYITNKWIRNKRVDGKLYDEFW</sequence>
<evidence type="ECO:0000256" key="1">
    <source>
        <dbReference type="ARBA" id="ARBA00001961"/>
    </source>
</evidence>
<dbReference type="PANTHER" id="PTHR10869:SF246">
    <property type="entry name" value="TRANSMEMBRANE PROLYL 4-HYDROXYLASE"/>
    <property type="match status" value="1"/>
</dbReference>
<dbReference type="InterPro" id="IPR044862">
    <property type="entry name" value="Pro_4_hyd_alph_FE2OG_OXY"/>
</dbReference>
<dbReference type="AlphaFoldDB" id="A0A6B2LFP7"/>
<feature type="domain" description="Fe2OG dioxygenase" evidence="6">
    <location>
        <begin position="81"/>
        <end position="220"/>
    </location>
</feature>
<accession>A0A6B2LFP7</accession>
<dbReference type="Pfam" id="PF13640">
    <property type="entry name" value="2OG-FeII_Oxy_3"/>
    <property type="match status" value="1"/>
</dbReference>
<keyword evidence="2" id="KW-0479">Metal-binding</keyword>
<keyword evidence="4" id="KW-0560">Oxidoreductase</keyword>
<keyword evidence="3" id="KW-0223">Dioxygenase</keyword>
<dbReference type="GO" id="GO:0005506">
    <property type="term" value="F:iron ion binding"/>
    <property type="evidence" value="ECO:0007669"/>
    <property type="project" value="InterPro"/>
</dbReference>
<dbReference type="PANTHER" id="PTHR10869">
    <property type="entry name" value="PROLYL 4-HYDROXYLASE ALPHA SUBUNIT"/>
    <property type="match status" value="1"/>
</dbReference>
<protein>
    <recommendedName>
        <fullName evidence="6">Fe2OG dioxygenase domain-containing protein</fullName>
    </recommendedName>
</protein>
<evidence type="ECO:0000259" key="6">
    <source>
        <dbReference type="PROSITE" id="PS51471"/>
    </source>
</evidence>
<dbReference type="EMBL" id="GIBP01006920">
    <property type="protein sequence ID" value="NDV35889.1"/>
    <property type="molecule type" value="Transcribed_RNA"/>
</dbReference>
<name>A0A6B2LFP7_9EUKA</name>
<dbReference type="SMART" id="SM00702">
    <property type="entry name" value="P4Hc"/>
    <property type="match status" value="1"/>
</dbReference>
<comment type="cofactor">
    <cofactor evidence="1">
        <name>L-ascorbate</name>
        <dbReference type="ChEBI" id="CHEBI:38290"/>
    </cofactor>
</comment>
<dbReference type="PROSITE" id="PS51471">
    <property type="entry name" value="FE2OG_OXY"/>
    <property type="match status" value="1"/>
</dbReference>
<evidence type="ECO:0000313" key="7">
    <source>
        <dbReference type="EMBL" id="NDV35889.1"/>
    </source>
</evidence>
<evidence type="ECO:0000256" key="4">
    <source>
        <dbReference type="ARBA" id="ARBA00023002"/>
    </source>
</evidence>
<evidence type="ECO:0000256" key="3">
    <source>
        <dbReference type="ARBA" id="ARBA00022964"/>
    </source>
</evidence>
<dbReference type="InterPro" id="IPR006620">
    <property type="entry name" value="Pro_4_hyd_alph"/>
</dbReference>
<dbReference type="GO" id="GO:0031418">
    <property type="term" value="F:L-ascorbic acid binding"/>
    <property type="evidence" value="ECO:0007669"/>
    <property type="project" value="InterPro"/>
</dbReference>
<reference evidence="7" key="1">
    <citation type="journal article" date="2020" name="J. Eukaryot. Microbiol.">
        <title>De novo Sequencing, Assembly and Annotation of the Transcriptome for the Free-Living Testate Amoeba Arcella intermedia.</title>
        <authorList>
            <person name="Ribeiro G.M."/>
            <person name="Porfirio-Sousa A.L."/>
            <person name="Maurer-Alcala X.X."/>
            <person name="Katz L.A."/>
            <person name="Lahr D.J.G."/>
        </authorList>
    </citation>
    <scope>NUCLEOTIDE SEQUENCE</scope>
</reference>
<dbReference type="InterPro" id="IPR005123">
    <property type="entry name" value="Oxoglu/Fe-dep_dioxygenase_dom"/>
</dbReference>
<dbReference type="InterPro" id="IPR045054">
    <property type="entry name" value="P4HA-like"/>
</dbReference>
<organism evidence="7">
    <name type="scientific">Arcella intermedia</name>
    <dbReference type="NCBI Taxonomy" id="1963864"/>
    <lineage>
        <taxon>Eukaryota</taxon>
        <taxon>Amoebozoa</taxon>
        <taxon>Tubulinea</taxon>
        <taxon>Elardia</taxon>
        <taxon>Arcellinida</taxon>
        <taxon>Sphaerothecina</taxon>
        <taxon>Arcellidae</taxon>
        <taxon>Arcella</taxon>
    </lineage>
</organism>
<evidence type="ECO:0000256" key="5">
    <source>
        <dbReference type="ARBA" id="ARBA00023004"/>
    </source>
</evidence>